<reference evidence="3" key="2">
    <citation type="submission" date="2019-10" db="EMBL/GenBank/DDBJ databases">
        <title>A de novo genome assembly of a pear dwarfing rootstock.</title>
        <authorList>
            <person name="Wang F."/>
            <person name="Wang J."/>
            <person name="Li S."/>
            <person name="Zhang Y."/>
            <person name="Fang M."/>
            <person name="Ma L."/>
            <person name="Zhao Y."/>
            <person name="Jiang S."/>
        </authorList>
    </citation>
    <scope>NUCLEOTIDE SEQUENCE [LARGE SCALE GENOMIC DNA]</scope>
</reference>
<organism evidence="2 3">
    <name type="scientific">Pyrus ussuriensis x Pyrus communis</name>
    <dbReference type="NCBI Taxonomy" id="2448454"/>
    <lineage>
        <taxon>Eukaryota</taxon>
        <taxon>Viridiplantae</taxon>
        <taxon>Streptophyta</taxon>
        <taxon>Embryophyta</taxon>
        <taxon>Tracheophyta</taxon>
        <taxon>Spermatophyta</taxon>
        <taxon>Magnoliopsida</taxon>
        <taxon>eudicotyledons</taxon>
        <taxon>Gunneridae</taxon>
        <taxon>Pentapetalae</taxon>
        <taxon>rosids</taxon>
        <taxon>fabids</taxon>
        <taxon>Rosales</taxon>
        <taxon>Rosaceae</taxon>
        <taxon>Amygdaloideae</taxon>
        <taxon>Maleae</taxon>
        <taxon>Pyrus</taxon>
    </lineage>
</organism>
<sequence>MKRTIQPKHSAKQGYRSRERNLQLEQSRRSRGPRTALAFGDQIEVGKVRLYVERERFNVREPPDHHPRADGVGIPAENPPHASSHTMTCTRSRLSSGPGPSV</sequence>
<evidence type="ECO:0000313" key="2">
    <source>
        <dbReference type="EMBL" id="KAB2612897.1"/>
    </source>
</evidence>
<dbReference type="Proteomes" id="UP000327157">
    <property type="component" value="Chromosome 9"/>
</dbReference>
<feature type="region of interest" description="Disordered" evidence="1">
    <location>
        <begin position="1"/>
        <end position="33"/>
    </location>
</feature>
<protein>
    <submittedName>
        <fullName evidence="2">Protein TRANSPORT INHIBITOR RESPONSE 1-like</fullName>
    </submittedName>
</protein>
<keyword evidence="3" id="KW-1185">Reference proteome</keyword>
<feature type="region of interest" description="Disordered" evidence="1">
    <location>
        <begin position="59"/>
        <end position="102"/>
    </location>
</feature>
<reference evidence="2 3" key="1">
    <citation type="submission" date="2019-09" db="EMBL/GenBank/DDBJ databases">
        <authorList>
            <person name="Ou C."/>
        </authorList>
    </citation>
    <scope>NUCLEOTIDE SEQUENCE [LARGE SCALE GENOMIC DNA]</scope>
    <source>
        <strain evidence="2">S2</strain>
        <tissue evidence="2">Leaf</tissue>
    </source>
</reference>
<accession>A0A5N5GCJ2</accession>
<feature type="compositionally biased region" description="Polar residues" evidence="1">
    <location>
        <begin position="81"/>
        <end position="95"/>
    </location>
</feature>
<feature type="compositionally biased region" description="Basic residues" evidence="1">
    <location>
        <begin position="1"/>
        <end position="11"/>
    </location>
</feature>
<gene>
    <name evidence="2" type="ORF">D8674_035213</name>
</gene>
<dbReference type="AlphaFoldDB" id="A0A5N5GCJ2"/>
<evidence type="ECO:0000256" key="1">
    <source>
        <dbReference type="SAM" id="MobiDB-lite"/>
    </source>
</evidence>
<name>A0A5N5GCJ2_9ROSA</name>
<evidence type="ECO:0000313" key="3">
    <source>
        <dbReference type="Proteomes" id="UP000327157"/>
    </source>
</evidence>
<dbReference type="EMBL" id="SMOL01000458">
    <property type="protein sequence ID" value="KAB2612897.1"/>
    <property type="molecule type" value="Genomic_DNA"/>
</dbReference>
<feature type="compositionally biased region" description="Basic and acidic residues" evidence="1">
    <location>
        <begin position="16"/>
        <end position="28"/>
    </location>
</feature>
<comment type="caution">
    <text evidence="2">The sequence shown here is derived from an EMBL/GenBank/DDBJ whole genome shotgun (WGS) entry which is preliminary data.</text>
</comment>
<proteinExistence type="predicted"/>
<feature type="compositionally biased region" description="Basic and acidic residues" evidence="1">
    <location>
        <begin position="59"/>
        <end position="69"/>
    </location>
</feature>
<reference evidence="2 3" key="3">
    <citation type="submission" date="2019-11" db="EMBL/GenBank/DDBJ databases">
        <title>A de novo genome assembly of a pear dwarfing rootstock.</title>
        <authorList>
            <person name="Wang F."/>
            <person name="Wang J."/>
            <person name="Li S."/>
            <person name="Zhang Y."/>
            <person name="Fang M."/>
            <person name="Ma L."/>
            <person name="Zhao Y."/>
            <person name="Jiang S."/>
        </authorList>
    </citation>
    <scope>NUCLEOTIDE SEQUENCE [LARGE SCALE GENOMIC DNA]</scope>
    <source>
        <strain evidence="2">S2</strain>
        <tissue evidence="2">Leaf</tissue>
    </source>
</reference>